<dbReference type="EC" id="1.5.5.2" evidence="2 5"/>
<dbReference type="STRING" id="2903.R1DDJ8"/>
<dbReference type="InterPro" id="IPR015659">
    <property type="entry name" value="Proline_oxidase"/>
</dbReference>
<evidence type="ECO:0000256" key="1">
    <source>
        <dbReference type="ARBA" id="ARBA00005869"/>
    </source>
</evidence>
<dbReference type="Proteomes" id="UP000013827">
    <property type="component" value="Unassembled WGS sequence"/>
</dbReference>
<reference evidence="7" key="2">
    <citation type="submission" date="2024-10" db="UniProtKB">
        <authorList>
            <consortium name="EnsemblProtists"/>
        </authorList>
    </citation>
    <scope>IDENTIFICATION</scope>
</reference>
<dbReference type="InterPro" id="IPR002872">
    <property type="entry name" value="Proline_DH_dom"/>
</dbReference>
<evidence type="ECO:0000256" key="2">
    <source>
        <dbReference type="ARBA" id="ARBA00012695"/>
    </source>
</evidence>
<dbReference type="KEGG" id="ehx:EMIHUDRAFT_104137"/>
<sequence>MLVAPPVWTARGLAALSSPRLAQSAAVLHLCGSRLLVNGAVALLRAASSRPAAGLPLLWAMKQTAFRHFTAGESLADVRAAAATLAPAGVRMIVDHSTEESEAADARQANLRAKVALLGKLRAELAGECVFVPIKLTALASPTLLERLTVGAGRLGGGGGGCGGGCPEALRAAAEAATLTAAEEGELEEGLALLRALAAAAREEGISLLLDAEQTHRQPGITLLARLLASEFNAPGAERPVVYHTVQAYLRSAEYEVEAELEAARGGGYSFAAKLVRGAYRHTELSRAPAALQPSKSHTDAAYDTCARTLLRAVAEAPPASPSRRAALLLATHNRASARAVAEEVDALKLPRSDPCVHLAQIQGMADDLTLTLGLMGYNALKLMPYGHFDEVLPWLLRRLEENQDALGAAGEERPLLKRNRSLATRSIRL</sequence>
<reference evidence="8" key="1">
    <citation type="journal article" date="2013" name="Nature">
        <title>Pan genome of the phytoplankton Emiliania underpins its global distribution.</title>
        <authorList>
            <person name="Read B.A."/>
            <person name="Kegel J."/>
            <person name="Klute M.J."/>
            <person name="Kuo A."/>
            <person name="Lefebvre S.C."/>
            <person name="Maumus F."/>
            <person name="Mayer C."/>
            <person name="Miller J."/>
            <person name="Monier A."/>
            <person name="Salamov A."/>
            <person name="Young J."/>
            <person name="Aguilar M."/>
            <person name="Claverie J.M."/>
            <person name="Frickenhaus S."/>
            <person name="Gonzalez K."/>
            <person name="Herman E.K."/>
            <person name="Lin Y.C."/>
            <person name="Napier J."/>
            <person name="Ogata H."/>
            <person name="Sarno A.F."/>
            <person name="Shmutz J."/>
            <person name="Schroeder D."/>
            <person name="de Vargas C."/>
            <person name="Verret F."/>
            <person name="von Dassow P."/>
            <person name="Valentin K."/>
            <person name="Van de Peer Y."/>
            <person name="Wheeler G."/>
            <person name="Dacks J.B."/>
            <person name="Delwiche C.F."/>
            <person name="Dyhrman S.T."/>
            <person name="Glockner G."/>
            <person name="John U."/>
            <person name="Richards T."/>
            <person name="Worden A.Z."/>
            <person name="Zhang X."/>
            <person name="Grigoriev I.V."/>
            <person name="Allen A.E."/>
            <person name="Bidle K."/>
            <person name="Borodovsky M."/>
            <person name="Bowler C."/>
            <person name="Brownlee C."/>
            <person name="Cock J.M."/>
            <person name="Elias M."/>
            <person name="Gladyshev V.N."/>
            <person name="Groth M."/>
            <person name="Guda C."/>
            <person name="Hadaegh A."/>
            <person name="Iglesias-Rodriguez M.D."/>
            <person name="Jenkins J."/>
            <person name="Jones B.M."/>
            <person name="Lawson T."/>
            <person name="Leese F."/>
            <person name="Lindquist E."/>
            <person name="Lobanov A."/>
            <person name="Lomsadze A."/>
            <person name="Malik S.B."/>
            <person name="Marsh M.E."/>
            <person name="Mackinder L."/>
            <person name="Mock T."/>
            <person name="Mueller-Roeber B."/>
            <person name="Pagarete A."/>
            <person name="Parker M."/>
            <person name="Probert I."/>
            <person name="Quesneville H."/>
            <person name="Raines C."/>
            <person name="Rensing S.A."/>
            <person name="Riano-Pachon D.M."/>
            <person name="Richier S."/>
            <person name="Rokitta S."/>
            <person name="Shiraiwa Y."/>
            <person name="Soanes D.M."/>
            <person name="van der Giezen M."/>
            <person name="Wahlund T.M."/>
            <person name="Williams B."/>
            <person name="Wilson W."/>
            <person name="Wolfe G."/>
            <person name="Wurch L.L."/>
        </authorList>
    </citation>
    <scope>NUCLEOTIDE SEQUENCE</scope>
</reference>
<feature type="domain" description="Proline dehydrogenase" evidence="6">
    <location>
        <begin position="83"/>
        <end position="406"/>
    </location>
</feature>
<evidence type="ECO:0000259" key="6">
    <source>
        <dbReference type="Pfam" id="PF01619"/>
    </source>
</evidence>
<evidence type="ECO:0000256" key="4">
    <source>
        <dbReference type="ARBA" id="ARBA00023062"/>
    </source>
</evidence>
<comment type="function">
    <text evidence="5">Converts proline to delta-1-pyrroline-5-carboxylate.</text>
</comment>
<dbReference type="GeneID" id="17258833"/>
<dbReference type="GO" id="GO:0004657">
    <property type="term" value="F:proline dehydrogenase activity"/>
    <property type="evidence" value="ECO:0007669"/>
    <property type="project" value="UniProtKB-EC"/>
</dbReference>
<dbReference type="EnsemblProtists" id="EOD12620">
    <property type="protein sequence ID" value="EOD12620"/>
    <property type="gene ID" value="EMIHUDRAFT_104137"/>
</dbReference>
<evidence type="ECO:0000256" key="3">
    <source>
        <dbReference type="ARBA" id="ARBA00023002"/>
    </source>
</evidence>
<dbReference type="InterPro" id="IPR029041">
    <property type="entry name" value="FAD-linked_oxidoreductase-like"/>
</dbReference>
<accession>A0A0D3IMY5</accession>
<proteinExistence type="inferred from homology"/>
<keyword evidence="3 5" id="KW-0560">Oxidoreductase</keyword>
<dbReference type="PaxDb" id="2903-EOD12620"/>
<dbReference type="Gene3D" id="3.20.20.220">
    <property type="match status" value="1"/>
</dbReference>
<comment type="cofactor">
    <cofactor evidence="5">
        <name>FAD</name>
        <dbReference type="ChEBI" id="CHEBI:57692"/>
    </cofactor>
</comment>
<dbReference type="AlphaFoldDB" id="A0A0D3IMY5"/>
<name>A0A0D3IMY5_EMIH1</name>
<organism evidence="7 8">
    <name type="scientific">Emiliania huxleyi (strain CCMP1516)</name>
    <dbReference type="NCBI Taxonomy" id="280463"/>
    <lineage>
        <taxon>Eukaryota</taxon>
        <taxon>Haptista</taxon>
        <taxon>Haptophyta</taxon>
        <taxon>Prymnesiophyceae</taxon>
        <taxon>Isochrysidales</taxon>
        <taxon>Noelaerhabdaceae</taxon>
        <taxon>Emiliania</taxon>
    </lineage>
</organism>
<dbReference type="GO" id="GO:0071949">
    <property type="term" value="F:FAD binding"/>
    <property type="evidence" value="ECO:0007669"/>
    <property type="project" value="TreeGrafter"/>
</dbReference>
<dbReference type="GO" id="GO:0010133">
    <property type="term" value="P:L-proline catabolic process to L-glutamate"/>
    <property type="evidence" value="ECO:0007669"/>
    <property type="project" value="TreeGrafter"/>
</dbReference>
<dbReference type="RefSeq" id="XP_005765049.1">
    <property type="nucleotide sequence ID" value="XM_005764992.1"/>
</dbReference>
<dbReference type="GO" id="GO:0005739">
    <property type="term" value="C:mitochondrion"/>
    <property type="evidence" value="ECO:0007669"/>
    <property type="project" value="TreeGrafter"/>
</dbReference>
<protein>
    <recommendedName>
        <fullName evidence="2 5">Proline dehydrogenase</fullName>
        <ecNumber evidence="2 5">1.5.5.2</ecNumber>
    </recommendedName>
</protein>
<keyword evidence="8" id="KW-1185">Reference proteome</keyword>
<dbReference type="OMA" id="MIRASEY"/>
<keyword evidence="4 5" id="KW-0642">Proline metabolism</keyword>
<evidence type="ECO:0000256" key="5">
    <source>
        <dbReference type="RuleBase" id="RU364054"/>
    </source>
</evidence>
<dbReference type="PANTHER" id="PTHR13914:SF0">
    <property type="entry name" value="PROLINE DEHYDROGENASE 1, MITOCHONDRIAL"/>
    <property type="match status" value="1"/>
</dbReference>
<comment type="catalytic activity">
    <reaction evidence="5">
        <text>L-proline + a quinone = (S)-1-pyrroline-5-carboxylate + a quinol + H(+)</text>
        <dbReference type="Rhea" id="RHEA:23784"/>
        <dbReference type="ChEBI" id="CHEBI:15378"/>
        <dbReference type="ChEBI" id="CHEBI:17388"/>
        <dbReference type="ChEBI" id="CHEBI:24646"/>
        <dbReference type="ChEBI" id="CHEBI:60039"/>
        <dbReference type="ChEBI" id="CHEBI:132124"/>
        <dbReference type="EC" id="1.5.5.2"/>
    </reaction>
</comment>
<keyword evidence="5" id="KW-0274">FAD</keyword>
<dbReference type="SUPFAM" id="SSF51730">
    <property type="entry name" value="FAD-linked oxidoreductase"/>
    <property type="match status" value="1"/>
</dbReference>
<dbReference type="PANTHER" id="PTHR13914">
    <property type="entry name" value="PROLINE OXIDASE"/>
    <property type="match status" value="1"/>
</dbReference>
<dbReference type="eggNOG" id="KOG0186">
    <property type="taxonomic scope" value="Eukaryota"/>
</dbReference>
<dbReference type="HOGENOM" id="CLU_018202_3_0_1"/>
<dbReference type="Pfam" id="PF01619">
    <property type="entry name" value="Pro_dh"/>
    <property type="match status" value="1"/>
</dbReference>
<evidence type="ECO:0000313" key="7">
    <source>
        <dbReference type="EnsemblProtists" id="EOD12620"/>
    </source>
</evidence>
<comment type="similarity">
    <text evidence="1 5">Belongs to the proline oxidase family.</text>
</comment>
<evidence type="ECO:0000313" key="8">
    <source>
        <dbReference type="Proteomes" id="UP000013827"/>
    </source>
</evidence>
<keyword evidence="5" id="KW-0285">Flavoprotein</keyword>